<accession>A0AAD4W564</accession>
<gene>
    <name evidence="3" type="ORF">L3X38_016354</name>
</gene>
<dbReference type="AlphaFoldDB" id="A0AAD4W564"/>
<evidence type="ECO:0000313" key="3">
    <source>
        <dbReference type="EMBL" id="KAI5337085.1"/>
    </source>
</evidence>
<proteinExistence type="predicted"/>
<evidence type="ECO:0000256" key="1">
    <source>
        <dbReference type="SAM" id="MobiDB-lite"/>
    </source>
</evidence>
<keyword evidence="2" id="KW-0472">Membrane</keyword>
<feature type="compositionally biased region" description="Polar residues" evidence="1">
    <location>
        <begin position="1"/>
        <end position="13"/>
    </location>
</feature>
<evidence type="ECO:0000313" key="4">
    <source>
        <dbReference type="Proteomes" id="UP001054821"/>
    </source>
</evidence>
<sequence length="203" mass="22142">MSSPADSPFSYYQDSPPPTPSEFQYESYLATPPEFQYESPLATTLESQYGPASSPLSSPPPPPSPLSSPPQFPLSSPPPPPSPLSSPPPSPSPLSSPPQSPLSSPPPPSRPPNVCNPRLPLGKRCEVSKVILAGVIAGCVIGFILLVLALRIFIIYFRRKRGKRRDVVEIFPREPPHEPKGMSALYYIYVVLNYQSSLHLTRI</sequence>
<evidence type="ECO:0000256" key="2">
    <source>
        <dbReference type="SAM" id="Phobius"/>
    </source>
</evidence>
<name>A0AAD4W564_PRUDU</name>
<dbReference type="Proteomes" id="UP001054821">
    <property type="component" value="Chromosome 3"/>
</dbReference>
<feature type="region of interest" description="Disordered" evidence="1">
    <location>
        <begin position="1"/>
        <end position="115"/>
    </location>
</feature>
<feature type="compositionally biased region" description="Pro residues" evidence="1">
    <location>
        <begin position="57"/>
        <end position="111"/>
    </location>
</feature>
<keyword evidence="4" id="KW-1185">Reference proteome</keyword>
<protein>
    <submittedName>
        <fullName evidence="3">Uncharacterized protein</fullName>
    </submittedName>
</protein>
<dbReference type="EMBL" id="JAJFAZ020000003">
    <property type="protein sequence ID" value="KAI5337085.1"/>
    <property type="molecule type" value="Genomic_DNA"/>
</dbReference>
<keyword evidence="2" id="KW-0812">Transmembrane</keyword>
<keyword evidence="2" id="KW-1133">Transmembrane helix</keyword>
<comment type="caution">
    <text evidence="3">The sequence shown here is derived from an EMBL/GenBank/DDBJ whole genome shotgun (WGS) entry which is preliminary data.</text>
</comment>
<feature type="transmembrane region" description="Helical" evidence="2">
    <location>
        <begin position="130"/>
        <end position="157"/>
    </location>
</feature>
<feature type="compositionally biased region" description="Polar residues" evidence="1">
    <location>
        <begin position="41"/>
        <end position="51"/>
    </location>
</feature>
<organism evidence="3 4">
    <name type="scientific">Prunus dulcis</name>
    <name type="common">Almond</name>
    <name type="synonym">Amygdalus dulcis</name>
    <dbReference type="NCBI Taxonomy" id="3755"/>
    <lineage>
        <taxon>Eukaryota</taxon>
        <taxon>Viridiplantae</taxon>
        <taxon>Streptophyta</taxon>
        <taxon>Embryophyta</taxon>
        <taxon>Tracheophyta</taxon>
        <taxon>Spermatophyta</taxon>
        <taxon>Magnoliopsida</taxon>
        <taxon>eudicotyledons</taxon>
        <taxon>Gunneridae</taxon>
        <taxon>Pentapetalae</taxon>
        <taxon>rosids</taxon>
        <taxon>fabids</taxon>
        <taxon>Rosales</taxon>
        <taxon>Rosaceae</taxon>
        <taxon>Amygdaloideae</taxon>
        <taxon>Amygdaleae</taxon>
        <taxon>Prunus</taxon>
    </lineage>
</organism>
<reference evidence="3 4" key="1">
    <citation type="journal article" date="2022" name="G3 (Bethesda)">
        <title>Whole-genome sequence and methylome profiling of the almond [Prunus dulcis (Mill.) D.A. Webb] cultivar 'Nonpareil'.</title>
        <authorList>
            <person name="D'Amico-Willman K.M."/>
            <person name="Ouma W.Z."/>
            <person name="Meulia T."/>
            <person name="Sideli G.M."/>
            <person name="Gradziel T.M."/>
            <person name="Fresnedo-Ramirez J."/>
        </authorList>
    </citation>
    <scope>NUCLEOTIDE SEQUENCE [LARGE SCALE GENOMIC DNA]</scope>
    <source>
        <strain evidence="3">Clone GOH B32 T37-40</strain>
    </source>
</reference>